<sequence length="145" mass="15457">MTSTSAKRPARSRAFSLVEVLLAGVLLALFGAALASSVGQAADARARSAADRAAAEALEDVLTRVDLLGPRRLEREGPTEGELAIGGMPWAWGLEITQRPASDLFEVKATARPGGETTGAERVAHTLLMDPVGWRDASYRWEDLD</sequence>
<evidence type="ECO:0008006" key="3">
    <source>
        <dbReference type="Google" id="ProtNLM"/>
    </source>
</evidence>
<dbReference type="RefSeq" id="WP_014436775.1">
    <property type="nucleotide sequence ID" value="NC_017080.1"/>
</dbReference>
<keyword evidence="2" id="KW-1185">Reference proteome</keyword>
<dbReference type="HOGENOM" id="CLU_1785093_0_0_0"/>
<dbReference type="EMBL" id="AP012338">
    <property type="protein sequence ID" value="BAM03556.1"/>
    <property type="molecule type" value="Genomic_DNA"/>
</dbReference>
<name>I0IE68_PHYMF</name>
<protein>
    <recommendedName>
        <fullName evidence="3">General secretion pathway protein I</fullName>
    </recommendedName>
</protein>
<gene>
    <name evidence="1" type="ordered locus">PSMK_13970</name>
</gene>
<reference evidence="1 2" key="1">
    <citation type="submission" date="2012-02" db="EMBL/GenBank/DDBJ databases">
        <title>Complete genome sequence of Phycisphaera mikurensis NBRC 102666.</title>
        <authorList>
            <person name="Ankai A."/>
            <person name="Hosoyama A."/>
            <person name="Terui Y."/>
            <person name="Sekine M."/>
            <person name="Fukai R."/>
            <person name="Kato Y."/>
            <person name="Nakamura S."/>
            <person name="Yamada-Narita S."/>
            <person name="Kawakoshi A."/>
            <person name="Fukunaga Y."/>
            <person name="Yamazaki S."/>
            <person name="Fujita N."/>
        </authorList>
    </citation>
    <scope>NUCLEOTIDE SEQUENCE [LARGE SCALE GENOMIC DNA]</scope>
    <source>
        <strain evidence="2">NBRC 102666 / KCTC 22515 / FYK2301M01</strain>
    </source>
</reference>
<organism evidence="1 2">
    <name type="scientific">Phycisphaera mikurensis (strain NBRC 102666 / KCTC 22515 / FYK2301M01)</name>
    <dbReference type="NCBI Taxonomy" id="1142394"/>
    <lineage>
        <taxon>Bacteria</taxon>
        <taxon>Pseudomonadati</taxon>
        <taxon>Planctomycetota</taxon>
        <taxon>Phycisphaerae</taxon>
        <taxon>Phycisphaerales</taxon>
        <taxon>Phycisphaeraceae</taxon>
        <taxon>Phycisphaera</taxon>
    </lineage>
</organism>
<evidence type="ECO:0000313" key="1">
    <source>
        <dbReference type="EMBL" id="BAM03556.1"/>
    </source>
</evidence>
<accession>I0IE68</accession>
<dbReference type="Proteomes" id="UP000007881">
    <property type="component" value="Chromosome"/>
</dbReference>
<evidence type="ECO:0000313" key="2">
    <source>
        <dbReference type="Proteomes" id="UP000007881"/>
    </source>
</evidence>
<dbReference type="STRING" id="1142394.PSMK_13970"/>
<dbReference type="AlphaFoldDB" id="I0IE68"/>
<dbReference type="KEGG" id="phm:PSMK_13970"/>
<proteinExistence type="predicted"/>